<keyword evidence="2" id="KW-1185">Reference proteome</keyword>
<proteinExistence type="predicted"/>
<sequence length="113" mass="12427">MDKTLHGLGPQSIPLAEFPTWAAERIQLHETLLARLLGEVTAMKYGLGIVMGCHPSPEKLLAAWNRARHDLVDVEMEGGLFQGAEYRAAFQEQMSYLTEVMEAAAGKDQSIGD</sequence>
<gene>
    <name evidence="1" type="ORF">H4F98_15110</name>
</gene>
<evidence type="ECO:0000313" key="2">
    <source>
        <dbReference type="Proteomes" id="UP000523196"/>
    </source>
</evidence>
<organism evidence="1 2">
    <name type="scientific">Marilutibacter spongiae</name>
    <dbReference type="NCBI Taxonomy" id="2025720"/>
    <lineage>
        <taxon>Bacteria</taxon>
        <taxon>Pseudomonadati</taxon>
        <taxon>Pseudomonadota</taxon>
        <taxon>Gammaproteobacteria</taxon>
        <taxon>Lysobacterales</taxon>
        <taxon>Lysobacteraceae</taxon>
        <taxon>Marilutibacter</taxon>
    </lineage>
</organism>
<dbReference type="Proteomes" id="UP000523196">
    <property type="component" value="Unassembled WGS sequence"/>
</dbReference>
<name>A0A7W3Y6V8_9GAMM</name>
<dbReference type="EMBL" id="JACHTF010000020">
    <property type="protein sequence ID" value="MBB1061903.1"/>
    <property type="molecule type" value="Genomic_DNA"/>
</dbReference>
<evidence type="ECO:0000313" key="1">
    <source>
        <dbReference type="EMBL" id="MBB1061903.1"/>
    </source>
</evidence>
<dbReference type="AlphaFoldDB" id="A0A7W3Y6V8"/>
<comment type="caution">
    <text evidence="1">The sequence shown here is derived from an EMBL/GenBank/DDBJ whole genome shotgun (WGS) entry which is preliminary data.</text>
</comment>
<reference evidence="1 2" key="1">
    <citation type="submission" date="2020-08" db="EMBL/GenBank/DDBJ databases">
        <authorList>
            <person name="Xu S."/>
            <person name="Li A."/>
        </authorList>
    </citation>
    <scope>NUCLEOTIDE SEQUENCE [LARGE SCALE GENOMIC DNA]</scope>
    <source>
        <strain evidence="1 2">119BY6-57</strain>
    </source>
</reference>
<dbReference type="RefSeq" id="WP_182688668.1">
    <property type="nucleotide sequence ID" value="NZ_JACHTF010000020.1"/>
</dbReference>
<accession>A0A7W3Y6V8</accession>
<protein>
    <submittedName>
        <fullName evidence="1">Uncharacterized protein</fullName>
    </submittedName>
</protein>